<feature type="transmembrane region" description="Helical" evidence="10">
    <location>
        <begin position="255"/>
        <end position="275"/>
    </location>
</feature>
<feature type="transmembrane region" description="Helical" evidence="10">
    <location>
        <begin position="99"/>
        <end position="120"/>
    </location>
</feature>
<dbReference type="PANTHER" id="PTHR43298:SF2">
    <property type="entry name" value="FMN_FAD EXPORTER YEEO-RELATED"/>
    <property type="match status" value="1"/>
</dbReference>
<evidence type="ECO:0000256" key="9">
    <source>
        <dbReference type="ARBA" id="ARBA00031636"/>
    </source>
</evidence>
<feature type="transmembrane region" description="Helical" evidence="10">
    <location>
        <begin position="15"/>
        <end position="34"/>
    </location>
</feature>
<dbReference type="Pfam" id="PF01554">
    <property type="entry name" value="MatE"/>
    <property type="match status" value="2"/>
</dbReference>
<feature type="transmembrane region" description="Helical" evidence="10">
    <location>
        <begin position="391"/>
        <end position="415"/>
    </location>
</feature>
<feature type="transmembrane region" description="Helical" evidence="10">
    <location>
        <begin position="54"/>
        <end position="78"/>
    </location>
</feature>
<keyword evidence="8 10" id="KW-0472">Membrane</keyword>
<dbReference type="EMBL" id="AP019735">
    <property type="protein sequence ID" value="BBL04422.1"/>
    <property type="molecule type" value="Genomic_DNA"/>
</dbReference>
<dbReference type="RefSeq" id="WP_141412882.1">
    <property type="nucleotide sequence ID" value="NZ_AP019735.1"/>
</dbReference>
<evidence type="ECO:0000256" key="8">
    <source>
        <dbReference type="ARBA" id="ARBA00023136"/>
    </source>
</evidence>
<keyword evidence="5 10" id="KW-0812">Transmembrane</keyword>
<dbReference type="GO" id="GO:0042910">
    <property type="term" value="F:xenobiotic transmembrane transporter activity"/>
    <property type="evidence" value="ECO:0007669"/>
    <property type="project" value="InterPro"/>
</dbReference>
<proteinExistence type="predicted"/>
<comment type="subcellular location">
    <subcellularLocation>
        <location evidence="1">Cell membrane</location>
        <topology evidence="1">Multi-pass membrane protein</topology>
    </subcellularLocation>
</comment>
<dbReference type="InterPro" id="IPR002528">
    <property type="entry name" value="MATE_fam"/>
</dbReference>
<feature type="transmembrane region" description="Helical" evidence="10">
    <location>
        <begin position="132"/>
        <end position="152"/>
    </location>
</feature>
<dbReference type="PIRSF" id="PIRSF006603">
    <property type="entry name" value="DinF"/>
    <property type="match status" value="1"/>
</dbReference>
<dbReference type="GeneID" id="78342452"/>
<evidence type="ECO:0000256" key="6">
    <source>
        <dbReference type="ARBA" id="ARBA00022989"/>
    </source>
</evidence>
<evidence type="ECO:0000256" key="4">
    <source>
        <dbReference type="ARBA" id="ARBA00022475"/>
    </source>
</evidence>
<keyword evidence="7" id="KW-0406">Ion transport</keyword>
<evidence type="ECO:0000256" key="1">
    <source>
        <dbReference type="ARBA" id="ARBA00004651"/>
    </source>
</evidence>
<dbReference type="AlphaFoldDB" id="A0A4Y1WU81"/>
<evidence type="ECO:0000256" key="5">
    <source>
        <dbReference type="ARBA" id="ARBA00022692"/>
    </source>
</evidence>
<dbReference type="PANTHER" id="PTHR43298">
    <property type="entry name" value="MULTIDRUG RESISTANCE PROTEIN NORM-RELATED"/>
    <property type="match status" value="1"/>
</dbReference>
<gene>
    <name evidence="11" type="ORF">A5CBH24_17350</name>
</gene>
<name>A0A4Y1WU81_9BACT</name>
<evidence type="ECO:0000256" key="3">
    <source>
        <dbReference type="ARBA" id="ARBA00022449"/>
    </source>
</evidence>
<evidence type="ECO:0000256" key="10">
    <source>
        <dbReference type="SAM" id="Phobius"/>
    </source>
</evidence>
<dbReference type="GO" id="GO:0006811">
    <property type="term" value="P:monoatomic ion transport"/>
    <property type="evidence" value="ECO:0007669"/>
    <property type="project" value="UniProtKB-KW"/>
</dbReference>
<evidence type="ECO:0000256" key="2">
    <source>
        <dbReference type="ARBA" id="ARBA00022448"/>
    </source>
</evidence>
<dbReference type="GO" id="GO:0005886">
    <property type="term" value="C:plasma membrane"/>
    <property type="evidence" value="ECO:0007669"/>
    <property type="project" value="UniProtKB-SubCell"/>
</dbReference>
<feature type="transmembrane region" description="Helical" evidence="10">
    <location>
        <begin position="281"/>
        <end position="302"/>
    </location>
</feature>
<evidence type="ECO:0000313" key="11">
    <source>
        <dbReference type="EMBL" id="BBL04422.1"/>
    </source>
</evidence>
<protein>
    <recommendedName>
        <fullName evidence="9">Multidrug-efflux transporter</fullName>
    </recommendedName>
</protein>
<feature type="transmembrane region" description="Helical" evidence="10">
    <location>
        <begin position="198"/>
        <end position="218"/>
    </location>
</feature>
<dbReference type="OrthoDB" id="9780160at2"/>
<dbReference type="InterPro" id="IPR048279">
    <property type="entry name" value="MdtK-like"/>
</dbReference>
<accession>A0A4Y1WU81</accession>
<organism evidence="11 12">
    <name type="scientific">Alistipes communis</name>
    <dbReference type="NCBI Taxonomy" id="2585118"/>
    <lineage>
        <taxon>Bacteria</taxon>
        <taxon>Pseudomonadati</taxon>
        <taxon>Bacteroidota</taxon>
        <taxon>Bacteroidia</taxon>
        <taxon>Bacteroidales</taxon>
        <taxon>Rikenellaceae</taxon>
        <taxon>Alistipes</taxon>
    </lineage>
</organism>
<reference evidence="12" key="1">
    <citation type="submission" date="2019-06" db="EMBL/GenBank/DDBJ databases">
        <title>Alistipes onderdonkii subsp. vulgaris subsp. nov., Alistipes dispar sp. nov. and Alistipes communis sp. nov., isolated from human faeces, and creation of Alistipes onderdonkii subsp. onderdonkii subsp. nov.</title>
        <authorList>
            <person name="Sakamoto M."/>
            <person name="Ikeyama N."/>
            <person name="Ogata Y."/>
            <person name="Suda W."/>
            <person name="Iino T."/>
            <person name="Hattori M."/>
            <person name="Ohkuma M."/>
        </authorList>
    </citation>
    <scope>NUCLEOTIDE SEQUENCE [LARGE SCALE GENOMIC DNA]</scope>
    <source>
        <strain evidence="12">5CBH24</strain>
    </source>
</reference>
<keyword evidence="4" id="KW-1003">Cell membrane</keyword>
<dbReference type="InterPro" id="IPR050222">
    <property type="entry name" value="MATE_MdtK"/>
</dbReference>
<dbReference type="KEGG" id="acou:A5CBH24_17350"/>
<keyword evidence="3" id="KW-0050">Antiport</keyword>
<feature type="transmembrane region" description="Helical" evidence="10">
    <location>
        <begin position="322"/>
        <end position="341"/>
    </location>
</feature>
<keyword evidence="2" id="KW-0813">Transport</keyword>
<feature type="transmembrane region" description="Helical" evidence="10">
    <location>
        <begin position="421"/>
        <end position="439"/>
    </location>
</feature>
<dbReference type="GO" id="GO:0015297">
    <property type="term" value="F:antiporter activity"/>
    <property type="evidence" value="ECO:0007669"/>
    <property type="project" value="UniProtKB-KW"/>
</dbReference>
<dbReference type="Proteomes" id="UP000318946">
    <property type="component" value="Chromosome"/>
</dbReference>
<sequence length="456" mass="50079">MYSFSRYKEQYRANLKLALPVVLSQVGQILVQFADNAMVGQFGGDDPLPLAAVSFGGAVFFILFVTGMGLTLGLTPLVGERFAQDDKRGAADYLKNAMIFYSVLGFLIAAVQLAVIPLMYRMGQPAEVVDLAIPYYRLMAFSMPAVMLFFAFKQFLEGVGNTVVSMVIVVGCNLMNVVLNWVFIFGHCGFEAMGATGAGVATLISRIAMPLVAIWYFYRRKRLREYAALLPEVRYSRRSVRQLVRMGVPISGQMFLEASAFVLTSIMMGWFDAVAISANQIALTMGNFAFMIVTAVGAATTIRISHCYGARRFDELGLAARAALHIVIAWNLFAAVVFVTLRQTIPYIFTTNAEVVSLASSMLVLIALYQLPDGIQNISVGVLRGVQDVKIIMPLALAAYWVLNLPVGYLCGFTLGLGPWGLFIGYFVGLTTAAVLYLLRIRRDVRMLRQSGSVRP</sequence>
<feature type="transmembrane region" description="Helical" evidence="10">
    <location>
        <begin position="347"/>
        <end position="371"/>
    </location>
</feature>
<keyword evidence="6 10" id="KW-1133">Transmembrane helix</keyword>
<keyword evidence="12" id="KW-1185">Reference proteome</keyword>
<dbReference type="NCBIfam" id="TIGR00797">
    <property type="entry name" value="matE"/>
    <property type="match status" value="1"/>
</dbReference>
<evidence type="ECO:0000313" key="12">
    <source>
        <dbReference type="Proteomes" id="UP000318946"/>
    </source>
</evidence>
<feature type="transmembrane region" description="Helical" evidence="10">
    <location>
        <begin position="164"/>
        <end position="186"/>
    </location>
</feature>
<evidence type="ECO:0000256" key="7">
    <source>
        <dbReference type="ARBA" id="ARBA00023065"/>
    </source>
</evidence>
<dbReference type="CDD" id="cd13131">
    <property type="entry name" value="MATE_NorM_like"/>
    <property type="match status" value="1"/>
</dbReference>